<sequence>MRFGKWLGVVLLWLGCGLMARAQAGVYIGYSATRMTGITCFDPQTADPGAQCFTTNPSALTTPNNHVNPSGVFLGGTYDFRNVGPVRLGVDLRYNHDRANKSASSGAGGLNTTGANTVLAGIKGTVHTPVKWLKPYAEMAFGWTSSNVTEPFGTSISFPSSPTPPRLYDNFFRYEGFIGADIRIAPTIDIRAIEFGLGNMNRLGSTGTPGSTTSVGLQSIGAGIVFHLPTK</sequence>
<dbReference type="RefSeq" id="WP_184260964.1">
    <property type="nucleotide sequence ID" value="NZ_JACHIO010000036.1"/>
</dbReference>
<dbReference type="Proteomes" id="UP000584867">
    <property type="component" value="Unassembled WGS sequence"/>
</dbReference>
<comment type="caution">
    <text evidence="2">The sequence shown here is derived from an EMBL/GenBank/DDBJ whole genome shotgun (WGS) entry which is preliminary data.</text>
</comment>
<dbReference type="AlphaFoldDB" id="A0A7W7ZVV3"/>
<protein>
    <recommendedName>
        <fullName evidence="4">Outer membrane protein beta-barrel domain-containing protein</fullName>
    </recommendedName>
</protein>
<evidence type="ECO:0000256" key="1">
    <source>
        <dbReference type="SAM" id="SignalP"/>
    </source>
</evidence>
<accession>A0A7W7ZVV3</accession>
<keyword evidence="1" id="KW-0732">Signal</keyword>
<name>A0A7W7ZVV3_9BACT</name>
<organism evidence="2 3">
    <name type="scientific">Granulicella mallensis</name>
    <dbReference type="NCBI Taxonomy" id="940614"/>
    <lineage>
        <taxon>Bacteria</taxon>
        <taxon>Pseudomonadati</taxon>
        <taxon>Acidobacteriota</taxon>
        <taxon>Terriglobia</taxon>
        <taxon>Terriglobales</taxon>
        <taxon>Acidobacteriaceae</taxon>
        <taxon>Granulicella</taxon>
    </lineage>
</organism>
<feature type="chain" id="PRO_5031385376" description="Outer membrane protein beta-barrel domain-containing protein" evidence="1">
    <location>
        <begin position="23"/>
        <end position="231"/>
    </location>
</feature>
<dbReference type="EMBL" id="JACHIO010000036">
    <property type="protein sequence ID" value="MBB5066792.1"/>
    <property type="molecule type" value="Genomic_DNA"/>
</dbReference>
<evidence type="ECO:0000313" key="3">
    <source>
        <dbReference type="Proteomes" id="UP000584867"/>
    </source>
</evidence>
<dbReference type="PROSITE" id="PS51257">
    <property type="entry name" value="PROKAR_LIPOPROTEIN"/>
    <property type="match status" value="1"/>
</dbReference>
<reference evidence="2 3" key="1">
    <citation type="submission" date="2020-08" db="EMBL/GenBank/DDBJ databases">
        <title>Genomic Encyclopedia of Type Strains, Phase IV (KMG-V): Genome sequencing to study the core and pangenomes of soil and plant-associated prokaryotes.</title>
        <authorList>
            <person name="Whitman W."/>
        </authorList>
    </citation>
    <scope>NUCLEOTIDE SEQUENCE [LARGE SCALE GENOMIC DNA]</scope>
    <source>
        <strain evidence="2 3">X5P3</strain>
    </source>
</reference>
<proteinExistence type="predicted"/>
<feature type="signal peptide" evidence="1">
    <location>
        <begin position="1"/>
        <end position="22"/>
    </location>
</feature>
<evidence type="ECO:0008006" key="4">
    <source>
        <dbReference type="Google" id="ProtNLM"/>
    </source>
</evidence>
<evidence type="ECO:0000313" key="2">
    <source>
        <dbReference type="EMBL" id="MBB5066792.1"/>
    </source>
</evidence>
<gene>
    <name evidence="2" type="ORF">HDF15_005177</name>
</gene>